<organism evidence="1 2">
    <name type="scientific">Petrolisthes cinctipes</name>
    <name type="common">Flat porcelain crab</name>
    <dbReference type="NCBI Taxonomy" id="88211"/>
    <lineage>
        <taxon>Eukaryota</taxon>
        <taxon>Metazoa</taxon>
        <taxon>Ecdysozoa</taxon>
        <taxon>Arthropoda</taxon>
        <taxon>Crustacea</taxon>
        <taxon>Multicrustacea</taxon>
        <taxon>Malacostraca</taxon>
        <taxon>Eumalacostraca</taxon>
        <taxon>Eucarida</taxon>
        <taxon>Decapoda</taxon>
        <taxon>Pleocyemata</taxon>
        <taxon>Anomura</taxon>
        <taxon>Galatheoidea</taxon>
        <taxon>Porcellanidae</taxon>
        <taxon>Petrolisthes</taxon>
    </lineage>
</organism>
<evidence type="ECO:0000313" key="1">
    <source>
        <dbReference type="EMBL" id="KAK3868092.1"/>
    </source>
</evidence>
<proteinExistence type="predicted"/>
<dbReference type="PANTHER" id="PTHR22619:SF0">
    <property type="entry name" value="ZINC FINGER SWIM DOMAIN-CONTAINING PROTEIN 6-LIKE PROTEIN"/>
    <property type="match status" value="1"/>
</dbReference>
<protein>
    <recommendedName>
        <fullName evidence="3">Zinc finger SWIM domain-containing protein 4</fullName>
    </recommendedName>
</protein>
<accession>A0AAE1F6I5</accession>
<dbReference type="EMBL" id="JAWQEG010003082">
    <property type="protein sequence ID" value="KAK3868092.1"/>
    <property type="molecule type" value="Genomic_DNA"/>
</dbReference>
<dbReference type="AlphaFoldDB" id="A0AAE1F6I5"/>
<evidence type="ECO:0000313" key="2">
    <source>
        <dbReference type="Proteomes" id="UP001286313"/>
    </source>
</evidence>
<name>A0AAE1F6I5_PETCI</name>
<keyword evidence="2" id="KW-1185">Reference proteome</keyword>
<dbReference type="Proteomes" id="UP001286313">
    <property type="component" value="Unassembled WGS sequence"/>
</dbReference>
<dbReference type="GO" id="GO:0031462">
    <property type="term" value="C:Cul2-RING ubiquitin ligase complex"/>
    <property type="evidence" value="ECO:0007669"/>
    <property type="project" value="TreeGrafter"/>
</dbReference>
<sequence>MARDPAGTCVSLLGLCTGRGSRGRGWGRSYARCGALVGGVWSASALVQVKGLHQPLAVSWRKDMMEGRGVSAVHVGHKVAMASDVGLGGPQVNGGNPVRSVESLLDICAKIVAEHIPFQRIEERYSRIPEPVQRRIIYWSFPRHEADIRMYSCFSSVGSDQQSLPFYRGLRLVESGMVEGVLQVGKSPGNHPQPHQTRHLLFPMAQGTNRPGLGHSTLVALSLHPVVFSSYLYTRLVCEVSCLPLSYH</sequence>
<comment type="caution">
    <text evidence="1">The sequence shown here is derived from an EMBL/GenBank/DDBJ whole genome shotgun (WGS) entry which is preliminary data.</text>
</comment>
<dbReference type="PANTHER" id="PTHR22619">
    <property type="entry name" value="ZINC FINGER SWIM DOMAIN CONTAINING PROTEIN 4, 5, 6"/>
    <property type="match status" value="1"/>
</dbReference>
<evidence type="ECO:0008006" key="3">
    <source>
        <dbReference type="Google" id="ProtNLM"/>
    </source>
</evidence>
<gene>
    <name evidence="1" type="ORF">Pcinc_026483</name>
</gene>
<reference evidence="1" key="1">
    <citation type="submission" date="2023-10" db="EMBL/GenBank/DDBJ databases">
        <title>Genome assemblies of two species of porcelain crab, Petrolisthes cinctipes and Petrolisthes manimaculis (Anomura: Porcellanidae).</title>
        <authorList>
            <person name="Angst P."/>
        </authorList>
    </citation>
    <scope>NUCLEOTIDE SEQUENCE</scope>
    <source>
        <strain evidence="1">PB745_01</strain>
        <tissue evidence="1">Gill</tissue>
    </source>
</reference>